<dbReference type="GO" id="GO:0016887">
    <property type="term" value="F:ATP hydrolysis activity"/>
    <property type="evidence" value="ECO:0007669"/>
    <property type="project" value="InterPro"/>
</dbReference>
<evidence type="ECO:0000256" key="4">
    <source>
        <dbReference type="ARBA" id="ARBA00022842"/>
    </source>
</evidence>
<dbReference type="InterPro" id="IPR003593">
    <property type="entry name" value="AAA+_ATPase"/>
</dbReference>
<evidence type="ECO:0000259" key="7">
    <source>
        <dbReference type="SMART" id="SM00382"/>
    </source>
</evidence>
<keyword evidence="6" id="KW-0067">ATP-binding</keyword>
<comment type="caution">
    <text evidence="8">The sequence shown here is derived from an EMBL/GenBank/DDBJ whole genome shotgun (WGS) entry which is preliminary data.</text>
</comment>
<dbReference type="Pfam" id="PF00004">
    <property type="entry name" value="AAA"/>
    <property type="match status" value="1"/>
</dbReference>
<dbReference type="InterPro" id="IPR027417">
    <property type="entry name" value="P-loop_NTPase"/>
</dbReference>
<dbReference type="InterPro" id="IPR050747">
    <property type="entry name" value="Mitochondrial_chaperone_BCS1"/>
</dbReference>
<dbReference type="SUPFAM" id="SSF52540">
    <property type="entry name" value="P-loop containing nucleoside triphosphate hydrolases"/>
    <property type="match status" value="1"/>
</dbReference>
<dbReference type="Pfam" id="PF25568">
    <property type="entry name" value="AAA_lid_At3g28540"/>
    <property type="match status" value="1"/>
</dbReference>
<dbReference type="InterPro" id="IPR003959">
    <property type="entry name" value="ATPase_AAA_core"/>
</dbReference>
<reference evidence="8 9" key="1">
    <citation type="submission" date="2024-03" db="EMBL/GenBank/DDBJ databases">
        <authorList>
            <person name="Martinez-Hernandez J."/>
        </authorList>
    </citation>
    <scope>NUCLEOTIDE SEQUENCE [LARGE SCALE GENOMIC DNA]</scope>
</reference>
<accession>A0AAV1YCX5</accession>
<evidence type="ECO:0000256" key="1">
    <source>
        <dbReference type="ARBA" id="ARBA00001946"/>
    </source>
</evidence>
<keyword evidence="3" id="KW-0378">Hydrolase</keyword>
<dbReference type="PROSITE" id="PS00674">
    <property type="entry name" value="AAA"/>
    <property type="match status" value="1"/>
</dbReference>
<dbReference type="AlphaFoldDB" id="A0AAV1YCX5"/>
<dbReference type="Proteomes" id="UP001497480">
    <property type="component" value="Unassembled WGS sequence"/>
</dbReference>
<dbReference type="EMBL" id="CAXHTB010000023">
    <property type="protein sequence ID" value="CAL0331882.1"/>
    <property type="molecule type" value="Genomic_DNA"/>
</dbReference>
<name>A0AAV1YCX5_LUPLU</name>
<dbReference type="InterPro" id="IPR003960">
    <property type="entry name" value="ATPase_AAA_CS"/>
</dbReference>
<dbReference type="GO" id="GO:0006950">
    <property type="term" value="P:response to stress"/>
    <property type="evidence" value="ECO:0007669"/>
    <property type="project" value="UniProtKB-ARBA"/>
</dbReference>
<evidence type="ECO:0000256" key="2">
    <source>
        <dbReference type="ARBA" id="ARBA00007448"/>
    </source>
</evidence>
<comment type="cofactor">
    <cofactor evidence="1">
        <name>Mg(2+)</name>
        <dbReference type="ChEBI" id="CHEBI:18420"/>
    </cofactor>
</comment>
<dbReference type="GO" id="GO:0005524">
    <property type="term" value="F:ATP binding"/>
    <property type="evidence" value="ECO:0007669"/>
    <property type="project" value="UniProtKB-KW"/>
</dbReference>
<dbReference type="Gene3D" id="3.40.50.300">
    <property type="entry name" value="P-loop containing nucleotide triphosphate hydrolases"/>
    <property type="match status" value="1"/>
</dbReference>
<evidence type="ECO:0000313" key="9">
    <source>
        <dbReference type="Proteomes" id="UP001497480"/>
    </source>
</evidence>
<organism evidence="8 9">
    <name type="scientific">Lupinus luteus</name>
    <name type="common">European yellow lupine</name>
    <dbReference type="NCBI Taxonomy" id="3873"/>
    <lineage>
        <taxon>Eukaryota</taxon>
        <taxon>Viridiplantae</taxon>
        <taxon>Streptophyta</taxon>
        <taxon>Embryophyta</taxon>
        <taxon>Tracheophyta</taxon>
        <taxon>Spermatophyta</taxon>
        <taxon>Magnoliopsida</taxon>
        <taxon>eudicotyledons</taxon>
        <taxon>Gunneridae</taxon>
        <taxon>Pentapetalae</taxon>
        <taxon>rosids</taxon>
        <taxon>fabids</taxon>
        <taxon>Fabales</taxon>
        <taxon>Fabaceae</taxon>
        <taxon>Papilionoideae</taxon>
        <taxon>50 kb inversion clade</taxon>
        <taxon>genistoids sensu lato</taxon>
        <taxon>core genistoids</taxon>
        <taxon>Genisteae</taxon>
        <taxon>Lupinus</taxon>
    </lineage>
</organism>
<sequence length="481" mass="55808">MKYTFSSLAGFRSASSWFEVYATFSTFMMLLRTIMNDLIPENVRSFIITKLKAFFSYSKSNNMVSLTINQLWDDRNGDSNELYEAALYYLPMKITRTYKSLKIGKQNEHEDLVFAVDAKEEVVDEFEGIKFNWMLHDGSNEEEKSSKREFKLSFDEKHREIVVKKYIPHVLGAYQTMQRERRILKLKSWSDGYYWNETDLSHPATFESLGLDPELKKTIIDDLEKFFKRKEMYKKVGKPWKRGYLLYGPPGTGKSSLIAAMANYLKFDVYDLDLNSINSNSELMSAMRETSRRSIIVIEDIDCNKEVNTRSNTHREPYATDSEDDIGNAKVDDAKVNDDKGEKFTLSGLLNCVDGLWSSYGEERIMIFTTNHVEKIDPALLRPGRMDMHINLSFLKAKAFRVLVSNYLDIRDHHPLLEQIEDLLEKTEFTPAEVAEQLLRSEDPDIALDQLLKFLTEKSMKRQAKKAAKKSNETEILLQSK</sequence>
<keyword evidence="6" id="KW-0547">Nucleotide-binding</keyword>
<dbReference type="InterPro" id="IPR058017">
    <property type="entry name" value="At3g28540-like_C"/>
</dbReference>
<feature type="domain" description="AAA+ ATPase" evidence="7">
    <location>
        <begin position="240"/>
        <end position="396"/>
    </location>
</feature>
<proteinExistence type="inferred from homology"/>
<evidence type="ECO:0000313" key="8">
    <source>
        <dbReference type="EMBL" id="CAL0331882.1"/>
    </source>
</evidence>
<comment type="catalytic activity">
    <reaction evidence="5">
        <text>ATP + H2O = ADP + phosphate + H(+)</text>
        <dbReference type="Rhea" id="RHEA:13065"/>
        <dbReference type="ChEBI" id="CHEBI:15377"/>
        <dbReference type="ChEBI" id="CHEBI:15378"/>
        <dbReference type="ChEBI" id="CHEBI:30616"/>
        <dbReference type="ChEBI" id="CHEBI:43474"/>
        <dbReference type="ChEBI" id="CHEBI:456216"/>
    </reaction>
</comment>
<dbReference type="PANTHER" id="PTHR23070">
    <property type="entry name" value="BCS1 AAA-TYPE ATPASE"/>
    <property type="match status" value="1"/>
</dbReference>
<dbReference type="SMART" id="SM00382">
    <property type="entry name" value="AAA"/>
    <property type="match status" value="1"/>
</dbReference>
<evidence type="ECO:0000256" key="3">
    <source>
        <dbReference type="ARBA" id="ARBA00022801"/>
    </source>
</evidence>
<comment type="similarity">
    <text evidence="2">Belongs to the AAA ATPase family. BCS1 subfamily.</text>
</comment>
<dbReference type="Pfam" id="PF14363">
    <property type="entry name" value="AAA_assoc"/>
    <property type="match status" value="1"/>
</dbReference>
<gene>
    <name evidence="8" type="ORF">LLUT_LOCUS32942</name>
</gene>
<protein>
    <recommendedName>
        <fullName evidence="7">AAA+ ATPase domain-containing protein</fullName>
    </recommendedName>
</protein>
<evidence type="ECO:0000256" key="5">
    <source>
        <dbReference type="ARBA" id="ARBA00049360"/>
    </source>
</evidence>
<dbReference type="CDD" id="cd19510">
    <property type="entry name" value="RecA-like_BCS1"/>
    <property type="match status" value="1"/>
</dbReference>
<keyword evidence="9" id="KW-1185">Reference proteome</keyword>
<evidence type="ECO:0000256" key="6">
    <source>
        <dbReference type="RuleBase" id="RU003651"/>
    </source>
</evidence>
<dbReference type="InterPro" id="IPR025753">
    <property type="entry name" value="AAA_N_dom"/>
</dbReference>
<keyword evidence="4" id="KW-0460">Magnesium</keyword>
<dbReference type="Gene3D" id="6.10.280.40">
    <property type="match status" value="1"/>
</dbReference>